<keyword evidence="1" id="KW-0175">Coiled coil</keyword>
<proteinExistence type="predicted"/>
<comment type="caution">
    <text evidence="3">The sequence shown here is derived from an EMBL/GenBank/DDBJ whole genome shotgun (WGS) entry which is preliminary data.</text>
</comment>
<organism evidence="3 4">
    <name type="scientific">Xylaria flabelliformis</name>
    <dbReference type="NCBI Taxonomy" id="2512241"/>
    <lineage>
        <taxon>Eukaryota</taxon>
        <taxon>Fungi</taxon>
        <taxon>Dikarya</taxon>
        <taxon>Ascomycota</taxon>
        <taxon>Pezizomycotina</taxon>
        <taxon>Sordariomycetes</taxon>
        <taxon>Xylariomycetidae</taxon>
        <taxon>Xylariales</taxon>
        <taxon>Xylariaceae</taxon>
        <taxon>Xylaria</taxon>
    </lineage>
</organism>
<evidence type="ECO:0000256" key="1">
    <source>
        <dbReference type="SAM" id="Coils"/>
    </source>
</evidence>
<sequence>MHQVKRKRLDEGESSDKRNRSTHTDELERRLNRLKGHVEGFTNSFDDVLESLVACISERKELKDKLKSAQQQVVQLTQDIEQISGEQHNAPDLDNTLENQFIDLKQLIRSLTFDLCGRQILPSTSSGLPDHVKTALAAVSGVPATQLLKSKLHARYFIQALIWRLLCDHLLTNPFLIWGKDNEIGDFIRRAQNSQKVSINRRQRWRTVTGRLLVDIATPRPARVTDWQKMLAAYIGPLVEDKHKDNIEKHIEPILEGAIELAKNLAQSRTMCVIQRRGPDDNDGVSQKYDDKWMEVVEKAIVPYEDIDFLVTPALVQLTNSLGDKFKNPRVIIKAEVCHGRGRVSVHVPPTLDSSLTQGRGTETASGRQSRRIDRLGQVADDDELNQHIGDDVEEVRDDGSDDYKGETQ</sequence>
<evidence type="ECO:0000256" key="2">
    <source>
        <dbReference type="SAM" id="MobiDB-lite"/>
    </source>
</evidence>
<dbReference type="Proteomes" id="UP000319160">
    <property type="component" value="Unassembled WGS sequence"/>
</dbReference>
<reference evidence="4" key="1">
    <citation type="submission" date="2019-06" db="EMBL/GenBank/DDBJ databases">
        <title>Draft genome sequence of the griseofulvin-producing fungus Xylaria cubensis strain G536.</title>
        <authorList>
            <person name="Mead M.E."/>
            <person name="Raja H.A."/>
            <person name="Steenwyk J.L."/>
            <person name="Knowles S.L."/>
            <person name="Oberlies N.H."/>
            <person name="Rokas A."/>
        </authorList>
    </citation>
    <scope>NUCLEOTIDE SEQUENCE [LARGE SCALE GENOMIC DNA]</scope>
    <source>
        <strain evidence="4">G536</strain>
    </source>
</reference>
<feature type="coiled-coil region" evidence="1">
    <location>
        <begin position="52"/>
        <end position="86"/>
    </location>
</feature>
<dbReference type="OrthoDB" id="4772807at2759"/>
<dbReference type="AlphaFoldDB" id="A0A553I7R0"/>
<evidence type="ECO:0000313" key="4">
    <source>
        <dbReference type="Proteomes" id="UP000319160"/>
    </source>
</evidence>
<accession>A0A553I7R0</accession>
<dbReference type="EMBL" id="VFLP01000012">
    <property type="protein sequence ID" value="TRX96233.1"/>
    <property type="molecule type" value="Genomic_DNA"/>
</dbReference>
<feature type="compositionally biased region" description="Basic and acidic residues" evidence="2">
    <location>
        <begin position="398"/>
        <end position="409"/>
    </location>
</feature>
<keyword evidence="4" id="KW-1185">Reference proteome</keyword>
<feature type="region of interest" description="Disordered" evidence="2">
    <location>
        <begin position="346"/>
        <end position="409"/>
    </location>
</feature>
<name>A0A553I7R0_9PEZI</name>
<feature type="compositionally biased region" description="Basic and acidic residues" evidence="2">
    <location>
        <begin position="8"/>
        <end position="28"/>
    </location>
</feature>
<feature type="compositionally biased region" description="Polar residues" evidence="2">
    <location>
        <begin position="352"/>
        <end position="368"/>
    </location>
</feature>
<gene>
    <name evidence="3" type="ORF">FHL15_002957</name>
</gene>
<feature type="region of interest" description="Disordered" evidence="2">
    <location>
        <begin position="1"/>
        <end position="28"/>
    </location>
</feature>
<protein>
    <submittedName>
        <fullName evidence="3">Uncharacterized protein</fullName>
    </submittedName>
</protein>
<evidence type="ECO:0000313" key="3">
    <source>
        <dbReference type="EMBL" id="TRX96233.1"/>
    </source>
</evidence>
<dbReference type="STRING" id="2512241.A0A553I7R0"/>